<dbReference type="Pfam" id="PF20143">
    <property type="entry name" value="NAD_kinase_C"/>
    <property type="match status" value="1"/>
</dbReference>
<dbReference type="GO" id="GO:0005524">
    <property type="term" value="F:ATP binding"/>
    <property type="evidence" value="ECO:0007669"/>
    <property type="project" value="UniProtKB-ARBA"/>
</dbReference>
<dbReference type="InterPro" id="IPR002504">
    <property type="entry name" value="NADK"/>
</dbReference>
<dbReference type="RefSeq" id="WP_189317255.1">
    <property type="nucleotide sequence ID" value="NZ_BMQA01000094.1"/>
</dbReference>
<keyword evidence="1" id="KW-0418">Kinase</keyword>
<evidence type="ECO:0000313" key="1">
    <source>
        <dbReference type="EMBL" id="GGJ66856.1"/>
    </source>
</evidence>
<comment type="caution">
    <text evidence="1">The sequence shown here is derived from an EMBL/GenBank/DDBJ whole genome shotgun (WGS) entry which is preliminary data.</text>
</comment>
<dbReference type="PANTHER" id="PTHR40697:SF2">
    <property type="entry name" value="ATP-NAD KINASE-RELATED"/>
    <property type="match status" value="1"/>
</dbReference>
<accession>A0A917P8M3</accession>
<dbReference type="Proteomes" id="UP000657574">
    <property type="component" value="Unassembled WGS sequence"/>
</dbReference>
<reference evidence="1" key="2">
    <citation type="submission" date="2020-09" db="EMBL/GenBank/DDBJ databases">
        <authorList>
            <person name="Sun Q."/>
            <person name="Ohkuma M."/>
        </authorList>
    </citation>
    <scope>NUCLEOTIDE SEQUENCE</scope>
    <source>
        <strain evidence="1">JCM 3086</strain>
    </source>
</reference>
<dbReference type="Pfam" id="PF01513">
    <property type="entry name" value="NAD_kinase"/>
    <property type="match status" value="1"/>
</dbReference>
<dbReference type="InterPro" id="IPR017438">
    <property type="entry name" value="ATP-NAD_kinase_N"/>
</dbReference>
<evidence type="ECO:0000313" key="2">
    <source>
        <dbReference type="Proteomes" id="UP000657574"/>
    </source>
</evidence>
<dbReference type="PIRSF" id="PIRSF016907">
    <property type="entry name" value="Kin_ATP-NAD"/>
    <property type="match status" value="1"/>
</dbReference>
<dbReference type="GO" id="GO:0006741">
    <property type="term" value="P:NADP+ biosynthetic process"/>
    <property type="evidence" value="ECO:0007669"/>
    <property type="project" value="InterPro"/>
</dbReference>
<organism evidence="1 2">
    <name type="scientific">Streptomyces brasiliensis</name>
    <dbReference type="NCBI Taxonomy" id="1954"/>
    <lineage>
        <taxon>Bacteria</taxon>
        <taxon>Bacillati</taxon>
        <taxon>Actinomycetota</taxon>
        <taxon>Actinomycetes</taxon>
        <taxon>Kitasatosporales</taxon>
        <taxon>Streptomycetaceae</taxon>
        <taxon>Streptomyces</taxon>
    </lineage>
</organism>
<dbReference type="GO" id="GO:0003951">
    <property type="term" value="F:NAD+ kinase activity"/>
    <property type="evidence" value="ECO:0007669"/>
    <property type="project" value="InterPro"/>
</dbReference>
<sequence>MSGPRLGVVVNPVAGIGGVVGLKGSDGARVQAQAHQRGAVHRSIDRTRRALSVLAAQAPTCHVVTVAGPMGEQAVPAGLSATVLGGTARRATTADDTRRACARLLDHGIDLLLFAGGDGTARDVLDVVGERCPVLGVPAGVKMHSAVFGTSPVTAGRTAAAYLVSGARLAPAEILDLDEAGVRAGVVRPRLYGALNVPVLPGVQGRKVGSSAAETADAAAIAAAVLDEMTDVEIAVLGPGTTVGAVAQRLGVTGTLTGVDAVDLGTGQLLVADAGEQELLAAVRRRRCRVLLSPLGGSGFLLGRGDQQVSAMLLREIGTDAVTVLATRSKLAALGGAPLWVDTGDAEVDSALSGMHRVLTGPGEYMIQPVLPADEAFAPQRA</sequence>
<dbReference type="Gene3D" id="3.40.50.10330">
    <property type="entry name" value="Probable inorganic polyphosphate/atp-NAD kinase, domain 1"/>
    <property type="match status" value="1"/>
</dbReference>
<dbReference type="InterPro" id="IPR039065">
    <property type="entry name" value="AcoX-like"/>
</dbReference>
<keyword evidence="2" id="KW-1185">Reference proteome</keyword>
<dbReference type="AlphaFoldDB" id="A0A917P8M3"/>
<keyword evidence="1" id="KW-0808">Transferase</keyword>
<dbReference type="EMBL" id="BMQA01000094">
    <property type="protein sequence ID" value="GGJ66856.1"/>
    <property type="molecule type" value="Genomic_DNA"/>
</dbReference>
<gene>
    <name evidence="1" type="ORF">GCM10010121_091900</name>
</gene>
<proteinExistence type="predicted"/>
<name>A0A917P8M3_9ACTN</name>
<dbReference type="GO" id="GO:0051287">
    <property type="term" value="F:NAD binding"/>
    <property type="evidence" value="ECO:0007669"/>
    <property type="project" value="UniProtKB-ARBA"/>
</dbReference>
<dbReference type="InterPro" id="IPR011386">
    <property type="entry name" value="Put_ATP-NAD_kin"/>
</dbReference>
<dbReference type="SUPFAM" id="SSF111331">
    <property type="entry name" value="NAD kinase/diacylglycerol kinase-like"/>
    <property type="match status" value="1"/>
</dbReference>
<protein>
    <submittedName>
        <fullName evidence="1">ATP-NAD kinase</fullName>
    </submittedName>
</protein>
<dbReference type="InterPro" id="IPR016064">
    <property type="entry name" value="NAD/diacylglycerol_kinase_sf"/>
</dbReference>
<reference evidence="1" key="1">
    <citation type="journal article" date="2014" name="Int. J. Syst. Evol. Microbiol.">
        <title>Complete genome sequence of Corynebacterium casei LMG S-19264T (=DSM 44701T), isolated from a smear-ripened cheese.</title>
        <authorList>
            <consortium name="US DOE Joint Genome Institute (JGI-PGF)"/>
            <person name="Walter F."/>
            <person name="Albersmeier A."/>
            <person name="Kalinowski J."/>
            <person name="Ruckert C."/>
        </authorList>
    </citation>
    <scope>NUCLEOTIDE SEQUENCE</scope>
    <source>
        <strain evidence="1">JCM 3086</strain>
    </source>
</reference>
<dbReference type="PANTHER" id="PTHR40697">
    <property type="entry name" value="ACETOIN CATABOLISM PROTEIN X"/>
    <property type="match status" value="1"/>
</dbReference>